<dbReference type="PANTHER" id="PTHR45947:SF3">
    <property type="entry name" value="SULFOQUINOVOSYL TRANSFERASE SQD2"/>
    <property type="match status" value="1"/>
</dbReference>
<keyword evidence="3 7" id="KW-0808">Transferase</keyword>
<reference evidence="6 8" key="1">
    <citation type="submission" date="2016-10" db="EMBL/GenBank/DDBJ databases">
        <authorList>
            <person name="Varghese N."/>
            <person name="Submissions S."/>
        </authorList>
    </citation>
    <scope>NUCLEOTIDE SEQUENCE [LARGE SCALE GENOMIC DNA]</scope>
    <source>
        <strain evidence="6 8">GMCC 1.11211</strain>
    </source>
</reference>
<dbReference type="CDD" id="cd03808">
    <property type="entry name" value="GT4_CapM-like"/>
    <property type="match status" value="1"/>
</dbReference>
<evidence type="ECO:0000313" key="7">
    <source>
        <dbReference type="EMBL" id="TFB81516.1"/>
    </source>
</evidence>
<evidence type="ECO:0000259" key="4">
    <source>
        <dbReference type="Pfam" id="PF00534"/>
    </source>
</evidence>
<dbReference type="EMBL" id="FOPW01000022">
    <property type="protein sequence ID" value="SFH92491.1"/>
    <property type="molecule type" value="Genomic_DNA"/>
</dbReference>
<gene>
    <name evidence="7" type="ORF">E3O11_16585</name>
    <name evidence="6" type="ORF">SAMN05216274_1228</name>
</gene>
<dbReference type="AlphaFoldDB" id="A0A1I3E1C2"/>
<comment type="caution">
    <text evidence="7">The sequence shown here is derived from an EMBL/GenBank/DDBJ whole genome shotgun (WGS) entry which is preliminary data.</text>
</comment>
<dbReference type="SUPFAM" id="SSF53756">
    <property type="entry name" value="UDP-Glycosyltransferase/glycogen phosphorylase"/>
    <property type="match status" value="1"/>
</dbReference>
<reference evidence="7 9" key="2">
    <citation type="submission" date="2019-03" db="EMBL/GenBank/DDBJ databases">
        <title>Genomics of glacier-inhabiting Cryobacterium strains.</title>
        <authorList>
            <person name="Liu Q."/>
            <person name="Xin Y.-H."/>
        </authorList>
    </citation>
    <scope>NUCLEOTIDE SEQUENCE [LARGE SCALE GENOMIC DNA]</scope>
    <source>
        <strain evidence="7 9">Hh34</strain>
    </source>
</reference>
<evidence type="ECO:0000259" key="5">
    <source>
        <dbReference type="Pfam" id="PF13579"/>
    </source>
</evidence>
<protein>
    <recommendedName>
        <fullName evidence="1">D-inositol 3-phosphate glycosyltransferase</fullName>
    </recommendedName>
</protein>
<dbReference type="EMBL" id="SOFE01000030">
    <property type="protein sequence ID" value="TFB81516.1"/>
    <property type="molecule type" value="Genomic_DNA"/>
</dbReference>
<evidence type="ECO:0000256" key="3">
    <source>
        <dbReference type="ARBA" id="ARBA00022679"/>
    </source>
</evidence>
<keyword evidence="2" id="KW-0328">Glycosyltransferase</keyword>
<evidence type="ECO:0000313" key="8">
    <source>
        <dbReference type="Proteomes" id="UP000199681"/>
    </source>
</evidence>
<dbReference type="Proteomes" id="UP000297963">
    <property type="component" value="Unassembled WGS sequence"/>
</dbReference>
<organism evidence="7 9">
    <name type="scientific">Cryobacterium levicorallinum</name>
    <dbReference type="NCBI Taxonomy" id="995038"/>
    <lineage>
        <taxon>Bacteria</taxon>
        <taxon>Bacillati</taxon>
        <taxon>Actinomycetota</taxon>
        <taxon>Actinomycetes</taxon>
        <taxon>Micrococcales</taxon>
        <taxon>Microbacteriaceae</taxon>
        <taxon>Cryobacterium</taxon>
    </lineage>
</organism>
<sequence>MTRPPRILLGVTSDVSLTLMRGFPEFLRDRGWEVHVVSTPGPMLDVMSRGAGLFTHAVPMERQPSPLKDLRALLAWFRLLRQVRPNVISVGTPKAGLLGGAAGLLAGVPNRIYLLRGLRLETAHGFQRWILTKLERLSLMMATEVLSVSPSLQQRVISLGLVAPEKIKVLGHGSSNGVDLAGFTAENFSKKHLADLATQIGLLKNIPVVGFVGRLTLDKGLADLAEARSILEKHKVDHQILIVGEVDEGQQQDILSRLSSAGRPVIKTGYVPDPRAYYHLMDLLCLPTHREGFPNVVLEAGASGLATVTTDATGAVDSVIHSQTGLVAVAGDPKSLATQLEQLLLHPELRSDMGRAARAHVVSSFDRTLVWDRLADYYSALAVRTSPPSQVRRAK</sequence>
<dbReference type="InterPro" id="IPR001296">
    <property type="entry name" value="Glyco_trans_1"/>
</dbReference>
<keyword evidence="8" id="KW-1185">Reference proteome</keyword>
<feature type="domain" description="Glycosyltransferase subfamily 4-like N-terminal" evidence="5">
    <location>
        <begin position="27"/>
        <end position="171"/>
    </location>
</feature>
<dbReference type="GO" id="GO:1901137">
    <property type="term" value="P:carbohydrate derivative biosynthetic process"/>
    <property type="evidence" value="ECO:0007669"/>
    <property type="project" value="UniProtKB-ARBA"/>
</dbReference>
<evidence type="ECO:0000313" key="6">
    <source>
        <dbReference type="EMBL" id="SFH92491.1"/>
    </source>
</evidence>
<dbReference type="Pfam" id="PF00534">
    <property type="entry name" value="Glycos_transf_1"/>
    <property type="match status" value="1"/>
</dbReference>
<feature type="domain" description="Glycosyl transferase family 1" evidence="4">
    <location>
        <begin position="204"/>
        <end position="359"/>
    </location>
</feature>
<dbReference type="Proteomes" id="UP000199681">
    <property type="component" value="Unassembled WGS sequence"/>
</dbReference>
<evidence type="ECO:0000256" key="1">
    <source>
        <dbReference type="ARBA" id="ARBA00021292"/>
    </source>
</evidence>
<dbReference type="RefSeq" id="WP_092452571.1">
    <property type="nucleotide sequence ID" value="NZ_FOPW01000022.1"/>
</dbReference>
<dbReference type="STRING" id="995038.SAMN05216274_1228"/>
<accession>A0A1I3E1C2</accession>
<evidence type="ECO:0000313" key="9">
    <source>
        <dbReference type="Proteomes" id="UP000297963"/>
    </source>
</evidence>
<evidence type="ECO:0000256" key="2">
    <source>
        <dbReference type="ARBA" id="ARBA00022676"/>
    </source>
</evidence>
<dbReference type="GO" id="GO:0016758">
    <property type="term" value="F:hexosyltransferase activity"/>
    <property type="evidence" value="ECO:0007669"/>
    <property type="project" value="TreeGrafter"/>
</dbReference>
<name>A0A1I3E1C2_9MICO</name>
<dbReference type="InterPro" id="IPR028098">
    <property type="entry name" value="Glyco_trans_4-like_N"/>
</dbReference>
<dbReference type="Gene3D" id="3.40.50.2000">
    <property type="entry name" value="Glycogen Phosphorylase B"/>
    <property type="match status" value="2"/>
</dbReference>
<dbReference type="PANTHER" id="PTHR45947">
    <property type="entry name" value="SULFOQUINOVOSYL TRANSFERASE SQD2"/>
    <property type="match status" value="1"/>
</dbReference>
<dbReference type="Pfam" id="PF13579">
    <property type="entry name" value="Glyco_trans_4_4"/>
    <property type="match status" value="1"/>
</dbReference>
<dbReference type="InterPro" id="IPR050194">
    <property type="entry name" value="Glycosyltransferase_grp1"/>
</dbReference>
<proteinExistence type="predicted"/>